<dbReference type="PROSITE" id="PS51257">
    <property type="entry name" value="PROKAR_LIPOPROTEIN"/>
    <property type="match status" value="1"/>
</dbReference>
<comment type="caution">
    <text evidence="1">The sequence shown here is derived from an EMBL/GenBank/DDBJ whole genome shotgun (WGS) entry which is preliminary data.</text>
</comment>
<proteinExistence type="predicted"/>
<accession>A0A367ZLV9</accession>
<reference evidence="1 2" key="1">
    <citation type="submission" date="2018-05" db="EMBL/GenBank/DDBJ databases">
        <title>A metagenomic window into the 2 km-deep terrestrial subsurface aquifer revealed taxonomically and functionally diverse microbial community comprising novel uncultured bacterial lineages.</title>
        <authorList>
            <person name="Kadnikov V.V."/>
            <person name="Mardanov A.V."/>
            <person name="Beletsky A.V."/>
            <person name="Banks D."/>
            <person name="Pimenov N.V."/>
            <person name="Frank Y.A."/>
            <person name="Karnachuk O.V."/>
            <person name="Ravin N.V."/>
        </authorList>
    </citation>
    <scope>NUCLEOTIDE SEQUENCE [LARGE SCALE GENOMIC DNA]</scope>
    <source>
        <strain evidence="1">BY5</strain>
    </source>
</reference>
<dbReference type="EMBL" id="QOQW01000016">
    <property type="protein sequence ID" value="RCK79030.1"/>
    <property type="molecule type" value="Genomic_DNA"/>
</dbReference>
<evidence type="ECO:0000313" key="1">
    <source>
        <dbReference type="EMBL" id="RCK79030.1"/>
    </source>
</evidence>
<protein>
    <recommendedName>
        <fullName evidence="3">Lipoprotein</fullName>
    </recommendedName>
</protein>
<gene>
    <name evidence="1" type="ORF">OZSIB_0372</name>
</gene>
<organism evidence="1 2">
    <name type="scientific">Candidatus Ozemobacter sibiricus</name>
    <dbReference type="NCBI Taxonomy" id="2268124"/>
    <lineage>
        <taxon>Bacteria</taxon>
        <taxon>Candidatus Ozemobacteria</taxon>
        <taxon>Candidatus Ozemobacterales</taxon>
        <taxon>Candidatus Ozemobacteraceae</taxon>
        <taxon>Candidatus Ozemobacter</taxon>
    </lineage>
</organism>
<evidence type="ECO:0008006" key="3">
    <source>
        <dbReference type="Google" id="ProtNLM"/>
    </source>
</evidence>
<dbReference type="Proteomes" id="UP000252355">
    <property type="component" value="Unassembled WGS sequence"/>
</dbReference>
<sequence length="194" mass="21230">MVLTGRIGVVLLLWVLTTCGLAGCGGEHTVPVPVEKMGPTAEPAESMALDVDARGYVNGVFQPGNTDVKGYYQYPVSYTGAWDLIQTNARQNWFLAMSVATGSRVDIVGTMTRVIFDFWDHRQYADAGRVSFWLDGVKVGEFDLARTAATGQAIMDYMVYTGKTTLATVSMRLESGRAVIAGYRFIFPPIVVNR</sequence>
<name>A0A367ZLV9_9BACT</name>
<evidence type="ECO:0000313" key="2">
    <source>
        <dbReference type="Proteomes" id="UP000252355"/>
    </source>
</evidence>
<dbReference type="AlphaFoldDB" id="A0A367ZLV9"/>